<dbReference type="PANTHER" id="PTHR22941">
    <property type="entry name" value="SERPENTINE RECEPTOR"/>
    <property type="match status" value="1"/>
</dbReference>
<reference evidence="2" key="1">
    <citation type="submission" date="2007-07" db="EMBL/GenBank/DDBJ databases">
        <title>PCAP assembly of the Caenorhabditis remanei genome.</title>
        <authorList>
            <consortium name="The Caenorhabditis remanei Sequencing Consortium"/>
            <person name="Wilson R.K."/>
        </authorList>
    </citation>
    <scope>NUCLEOTIDE SEQUENCE [LARGE SCALE GENOMIC DNA]</scope>
    <source>
        <strain evidence="2">PB4641</strain>
    </source>
</reference>
<dbReference type="KEGG" id="crq:GCK72_019584"/>
<evidence type="ECO:0000313" key="3">
    <source>
        <dbReference type="Proteomes" id="UP000008281"/>
    </source>
</evidence>
<dbReference type="AlphaFoldDB" id="E3LLK4"/>
<feature type="transmembrane region" description="Helical" evidence="1">
    <location>
        <begin position="594"/>
        <end position="617"/>
    </location>
</feature>
<keyword evidence="3" id="KW-1185">Reference proteome</keyword>
<dbReference type="EMBL" id="DS268410">
    <property type="protein sequence ID" value="EFP00015.1"/>
    <property type="molecule type" value="Genomic_DNA"/>
</dbReference>
<feature type="transmembrane region" description="Helical" evidence="1">
    <location>
        <begin position="629"/>
        <end position="651"/>
    </location>
</feature>
<dbReference type="HOGENOM" id="CLU_406655_0_0_1"/>
<evidence type="ECO:0008006" key="4">
    <source>
        <dbReference type="Google" id="ProtNLM"/>
    </source>
</evidence>
<dbReference type="eggNOG" id="ENOG502T0TY">
    <property type="taxonomic scope" value="Eukaryota"/>
</dbReference>
<feature type="transmembrane region" description="Helical" evidence="1">
    <location>
        <begin position="189"/>
        <end position="215"/>
    </location>
</feature>
<dbReference type="OrthoDB" id="5854902at2759"/>
<accession>E3LLK4</accession>
<dbReference type="RefSeq" id="XP_003115527.2">
    <property type="nucleotide sequence ID" value="XM_003115479.2"/>
</dbReference>
<feature type="transmembrane region" description="Helical" evidence="1">
    <location>
        <begin position="415"/>
        <end position="439"/>
    </location>
</feature>
<evidence type="ECO:0000313" key="2">
    <source>
        <dbReference type="EMBL" id="EFP00015.1"/>
    </source>
</evidence>
<dbReference type="CTD" id="9839052"/>
<keyword evidence="1" id="KW-0812">Transmembrane</keyword>
<feature type="transmembrane region" description="Helical" evidence="1">
    <location>
        <begin position="270"/>
        <end position="293"/>
    </location>
</feature>
<dbReference type="InterPro" id="IPR019422">
    <property type="entry name" value="7TM_GPCR_serpentine_rcpt_Srh"/>
</dbReference>
<organism evidence="3">
    <name type="scientific">Caenorhabditis remanei</name>
    <name type="common">Caenorhabditis vulgaris</name>
    <dbReference type="NCBI Taxonomy" id="31234"/>
    <lineage>
        <taxon>Eukaryota</taxon>
        <taxon>Metazoa</taxon>
        <taxon>Ecdysozoa</taxon>
        <taxon>Nematoda</taxon>
        <taxon>Chromadorea</taxon>
        <taxon>Rhabditida</taxon>
        <taxon>Rhabditina</taxon>
        <taxon>Rhabditomorpha</taxon>
        <taxon>Rhabditoidea</taxon>
        <taxon>Rhabditidae</taxon>
        <taxon>Peloderinae</taxon>
        <taxon>Caenorhabditis</taxon>
    </lineage>
</organism>
<feature type="transmembrane region" description="Helical" evidence="1">
    <location>
        <begin position="16"/>
        <end position="36"/>
    </location>
</feature>
<dbReference type="Pfam" id="PF10318">
    <property type="entry name" value="7TM_GPCR_Srh"/>
    <property type="match status" value="2"/>
</dbReference>
<feature type="transmembrane region" description="Helical" evidence="1">
    <location>
        <begin position="347"/>
        <end position="366"/>
    </location>
</feature>
<feature type="transmembrane region" description="Helical" evidence="1">
    <location>
        <begin position="492"/>
        <end position="509"/>
    </location>
</feature>
<feature type="transmembrane region" description="Helical" evidence="1">
    <location>
        <begin position="372"/>
        <end position="394"/>
    </location>
</feature>
<dbReference type="InParanoid" id="E3LLK4"/>
<name>E3LLK4_CAERE</name>
<feature type="transmembrane region" description="Helical" evidence="1">
    <location>
        <begin position="451"/>
        <end position="471"/>
    </location>
</feature>
<feature type="transmembrane region" description="Helical" evidence="1">
    <location>
        <begin position="547"/>
        <end position="573"/>
    </location>
</feature>
<proteinExistence type="predicted"/>
<feature type="transmembrane region" description="Helical" evidence="1">
    <location>
        <begin position="236"/>
        <end position="258"/>
    </location>
</feature>
<feature type="transmembrane region" description="Helical" evidence="1">
    <location>
        <begin position="91"/>
        <end position="113"/>
    </location>
</feature>
<keyword evidence="1" id="KW-0472">Membrane</keyword>
<sequence>MTLSYVHTPKFVSTSLHIMTCLEVPVHIFGVYIILFKTPESMKSVKWSMFNLHIWSMSLDLTVSLFTSPFVLFPAIAGFPLGLLKEFGVPAAAQAFLVVSIFAGVGVSILAIFENRFYVLFAGNTVWRFIRIPVLFVNYLLCFLFFIPPYLTIPDQKFALEEVYRKLPSDLPPSITNGPVFVLATDATYALISIFLITSFIIGEIAICIFFIWLNTKCLAKRIHLSRTTLKMQRKFLNALHVQMYTPLIILIVPLVYIAYSVYFNVYDQASNNLCLIMISFHGLASTTVMVLIHKSYREACVDIFCIKTQYKTNQIPESRRNSFVTYVPRSKIRDDVIVSVTRVSRIFKYFWISYTAGMNLSYIHTPKFVSSNLHIMTCLEVPVHIFGVYIILCKTPESMKSVKWSMFNLHFWSVSLDLSISLMTSPFVLFPAIAGFPLGILNSFGMTTSAQIYLVVSMFAIVGVSVLGVFENRLFVLFAENTVWRYLRIPFFAVNYSLALLFFIPPYLNIPDQKIALEEIFKILPPDLPSYIINGPVFVLATDATYAFLSIFLITIFIIAETLLCIFFIAVNTKCLARKMHLSQTTLRMQRKFLNAIHVQMYTPLIILIIPLIYIAYSIISKNYNQAANNLCFIMISFHGLASTIVMVLIHKSYREACIDIFCFRMQYKTTPIVESRRNSFVSYVPRSKIRDDVVVVAHQITY</sequence>
<dbReference type="Proteomes" id="UP000008281">
    <property type="component" value="Unassembled WGS sequence"/>
</dbReference>
<dbReference type="GeneID" id="9839052"/>
<protein>
    <recommendedName>
        <fullName evidence="4">Serpentine Receptor, class H</fullName>
    </recommendedName>
</protein>
<feature type="transmembrane region" description="Helical" evidence="1">
    <location>
        <begin position="125"/>
        <end position="147"/>
    </location>
</feature>
<dbReference type="InterPro" id="IPR053220">
    <property type="entry name" value="Nematode_rcpt-like_serp_H"/>
</dbReference>
<dbReference type="OMA" id="MICIMEN"/>
<feature type="transmembrane region" description="Helical" evidence="1">
    <location>
        <begin position="57"/>
        <end position="79"/>
    </location>
</feature>
<evidence type="ECO:0000256" key="1">
    <source>
        <dbReference type="SAM" id="Phobius"/>
    </source>
</evidence>
<gene>
    <name evidence="2" type="ORF">CRE_18716</name>
</gene>
<keyword evidence="1" id="KW-1133">Transmembrane helix</keyword>
<dbReference type="PANTHER" id="PTHR22941:SF188">
    <property type="entry name" value="SERPENTINE RECEPTOR, CLASS H"/>
    <property type="match status" value="1"/>
</dbReference>